<keyword evidence="1 2" id="KW-0732">Signal</keyword>
<keyword evidence="3" id="KW-1133">Transmembrane helix</keyword>
<keyword evidence="2" id="KW-0378">Hydrolase</keyword>
<dbReference type="SUPFAM" id="SSF55816">
    <property type="entry name" value="5'-nucleotidase (syn. UDP-sugar hydrolase), C-terminal domain"/>
    <property type="match status" value="1"/>
</dbReference>
<protein>
    <submittedName>
        <fullName evidence="6">Bifunctional metallophosphatase/5'-nucleotidase</fullName>
    </submittedName>
</protein>
<accession>A0A426U789</accession>
<evidence type="ECO:0000259" key="4">
    <source>
        <dbReference type="Pfam" id="PF00149"/>
    </source>
</evidence>
<comment type="caution">
    <text evidence="6">The sequence shown here is derived from an EMBL/GenBank/DDBJ whole genome shotgun (WGS) entry which is preliminary data.</text>
</comment>
<dbReference type="PANTHER" id="PTHR11575:SF24">
    <property type="entry name" value="5'-NUCLEOTIDASE"/>
    <property type="match status" value="1"/>
</dbReference>
<evidence type="ECO:0000256" key="2">
    <source>
        <dbReference type="RuleBase" id="RU362119"/>
    </source>
</evidence>
<organism evidence="6 7">
    <name type="scientific">Candidatus Viridilinea halotolerans</name>
    <dbReference type="NCBI Taxonomy" id="2491704"/>
    <lineage>
        <taxon>Bacteria</taxon>
        <taxon>Bacillati</taxon>
        <taxon>Chloroflexota</taxon>
        <taxon>Chloroflexia</taxon>
        <taxon>Chloroflexales</taxon>
        <taxon>Chloroflexineae</taxon>
        <taxon>Oscillochloridaceae</taxon>
        <taxon>Candidatus Viridilinea</taxon>
    </lineage>
</organism>
<dbReference type="GO" id="GO:0000166">
    <property type="term" value="F:nucleotide binding"/>
    <property type="evidence" value="ECO:0007669"/>
    <property type="project" value="UniProtKB-KW"/>
</dbReference>
<feature type="chain" id="PRO_5018823866" evidence="2">
    <location>
        <begin position="20"/>
        <end position="555"/>
    </location>
</feature>
<name>A0A426U789_9CHLR</name>
<evidence type="ECO:0000313" key="6">
    <source>
        <dbReference type="EMBL" id="RRR75907.1"/>
    </source>
</evidence>
<feature type="transmembrane region" description="Helical" evidence="3">
    <location>
        <begin position="530"/>
        <end position="550"/>
    </location>
</feature>
<reference evidence="6 7" key="1">
    <citation type="submission" date="2018-12" db="EMBL/GenBank/DDBJ databases">
        <title>Genome Sequence of Candidatus Viridilinea halotolerans isolated from saline sulfide-rich spring.</title>
        <authorList>
            <person name="Grouzdev D.S."/>
            <person name="Burganskaya E.I."/>
            <person name="Krutkina M.S."/>
            <person name="Sukhacheva M.V."/>
            <person name="Gorlenko V.M."/>
        </authorList>
    </citation>
    <scope>NUCLEOTIDE SEQUENCE [LARGE SCALE GENOMIC DNA]</scope>
    <source>
        <strain evidence="6">Chok-6</strain>
    </source>
</reference>
<dbReference type="InterPro" id="IPR006179">
    <property type="entry name" value="5_nucleotidase/apyrase"/>
</dbReference>
<dbReference type="PRINTS" id="PR01607">
    <property type="entry name" value="APYRASEFAMLY"/>
</dbReference>
<comment type="similarity">
    <text evidence="2">Belongs to the 5'-nucleotidase family.</text>
</comment>
<dbReference type="InterPro" id="IPR036907">
    <property type="entry name" value="5'-Nucleotdase_C_sf"/>
</dbReference>
<dbReference type="Gene3D" id="3.60.21.10">
    <property type="match status" value="1"/>
</dbReference>
<feature type="domain" description="5'-Nucleotidase C-terminal" evidence="5">
    <location>
        <begin position="323"/>
        <end position="465"/>
    </location>
</feature>
<dbReference type="GO" id="GO:0009166">
    <property type="term" value="P:nucleotide catabolic process"/>
    <property type="evidence" value="ECO:0007669"/>
    <property type="project" value="InterPro"/>
</dbReference>
<dbReference type="Pfam" id="PF00149">
    <property type="entry name" value="Metallophos"/>
    <property type="match status" value="1"/>
</dbReference>
<feature type="domain" description="Calcineurin-like phosphoesterase" evidence="4">
    <location>
        <begin position="32"/>
        <end position="242"/>
    </location>
</feature>
<evidence type="ECO:0000313" key="7">
    <source>
        <dbReference type="Proteomes" id="UP000280307"/>
    </source>
</evidence>
<dbReference type="AlphaFoldDB" id="A0A426U789"/>
<keyword evidence="3" id="KW-0812">Transmembrane</keyword>
<evidence type="ECO:0000256" key="3">
    <source>
        <dbReference type="SAM" id="Phobius"/>
    </source>
</evidence>
<dbReference type="InterPro" id="IPR029052">
    <property type="entry name" value="Metallo-depent_PP-like"/>
</dbReference>
<evidence type="ECO:0000256" key="1">
    <source>
        <dbReference type="ARBA" id="ARBA00022729"/>
    </source>
</evidence>
<dbReference type="PANTHER" id="PTHR11575">
    <property type="entry name" value="5'-NUCLEOTIDASE-RELATED"/>
    <property type="match status" value="1"/>
</dbReference>
<sequence length="555" mass="59615">MRKPFALLLVLLLFIAAYAAPVAAQDTTTVTLFHFSDYHSHALPFYSEGRPDQGGVARAVGYLRQFAADPNTLIFNGGDMMNLDVPTWGVKYTCIEWPWFNGIVDAMAFGNHDADYGADHFAQCRSQIDYPLLGANVLDAAGNPLFLHNDKNYMVFTMGEVKVGVFAVVGPDFERLVPPARRPLADATFGDSVAAARAVVRTLREDEGVNAVISIGHGHFEDDMRLAQQVPGIDLIFGTHSHLKRELELFPGTNTYSISPYQYLTYISRVQLSFREGVLVNVSGALLPVDATMPADPDVAARVAQLQAELEADPTYAPMFAQIGTAATELSESGKLTGETTLGNWVTDIARAATGSHLALITSSGFREAIPPGPIIEETLRTSMPFANKLLVFPMNGALVEEVLNYSVSRRGFDFFSQVSGVRFNIVEGRASNIQVLADPANPAAGYVPLDLNATYQVATTDFQGLIAAGYSEIFARAGSHTATGIDLRDQVRAHIQANSPVSAQLDGRISDGSPAAIPASLPRTAASPAPAFAALLLLALVSSLVGLAMRIRRA</sequence>
<gene>
    <name evidence="6" type="ORF">EI684_03775</name>
</gene>
<dbReference type="SUPFAM" id="SSF56300">
    <property type="entry name" value="Metallo-dependent phosphatases"/>
    <property type="match status" value="1"/>
</dbReference>
<proteinExistence type="inferred from homology"/>
<dbReference type="InterPro" id="IPR008334">
    <property type="entry name" value="5'-Nucleotdase_C"/>
</dbReference>
<dbReference type="GO" id="GO:0016787">
    <property type="term" value="F:hydrolase activity"/>
    <property type="evidence" value="ECO:0007669"/>
    <property type="project" value="UniProtKB-KW"/>
</dbReference>
<dbReference type="InterPro" id="IPR004843">
    <property type="entry name" value="Calcineurin-like_PHP"/>
</dbReference>
<evidence type="ECO:0000259" key="5">
    <source>
        <dbReference type="Pfam" id="PF02872"/>
    </source>
</evidence>
<dbReference type="Pfam" id="PF02872">
    <property type="entry name" value="5_nucleotid_C"/>
    <property type="match status" value="1"/>
</dbReference>
<keyword evidence="2" id="KW-0547">Nucleotide-binding</keyword>
<feature type="signal peptide" evidence="2">
    <location>
        <begin position="1"/>
        <end position="19"/>
    </location>
</feature>
<keyword evidence="3" id="KW-0472">Membrane</keyword>
<dbReference type="Gene3D" id="3.90.780.10">
    <property type="entry name" value="5'-Nucleotidase, C-terminal domain"/>
    <property type="match status" value="1"/>
</dbReference>
<dbReference type="EMBL" id="RSAS01000150">
    <property type="protein sequence ID" value="RRR75907.1"/>
    <property type="molecule type" value="Genomic_DNA"/>
</dbReference>
<dbReference type="Proteomes" id="UP000280307">
    <property type="component" value="Unassembled WGS sequence"/>
</dbReference>